<evidence type="ECO:0000256" key="1">
    <source>
        <dbReference type="SAM" id="Coils"/>
    </source>
</evidence>
<feature type="transmembrane region" description="Helical" evidence="3">
    <location>
        <begin position="48"/>
        <end position="75"/>
    </location>
</feature>
<dbReference type="Pfam" id="PF05228">
    <property type="entry name" value="CHASE4"/>
    <property type="match status" value="1"/>
</dbReference>
<dbReference type="GO" id="GO:0016020">
    <property type="term" value="C:membrane"/>
    <property type="evidence" value="ECO:0007669"/>
    <property type="project" value="InterPro"/>
</dbReference>
<gene>
    <name evidence="6" type="ORF">AKO1_008741</name>
</gene>
<protein>
    <submittedName>
        <fullName evidence="6">Regulator of G-protein signaling</fullName>
    </submittedName>
</protein>
<dbReference type="Gene3D" id="6.10.340.10">
    <property type="match status" value="1"/>
</dbReference>
<feature type="transmembrane region" description="Helical" evidence="3">
    <location>
        <begin position="355"/>
        <end position="381"/>
    </location>
</feature>
<keyword evidence="3" id="KW-0472">Membrane</keyword>
<dbReference type="InterPro" id="IPR007892">
    <property type="entry name" value="CHASE4"/>
</dbReference>
<comment type="caution">
    <text evidence="6">The sequence shown here is derived from an EMBL/GenBank/DDBJ whole genome shotgun (WGS) entry which is preliminary data.</text>
</comment>
<dbReference type="EMBL" id="JAOPGA020001361">
    <property type="protein sequence ID" value="KAL0487670.1"/>
    <property type="molecule type" value="Genomic_DNA"/>
</dbReference>
<dbReference type="Gene3D" id="1.10.167.10">
    <property type="entry name" value="Regulator of G-protein Signalling 4, domain 2"/>
    <property type="match status" value="1"/>
</dbReference>
<feature type="coiled-coil region" evidence="1">
    <location>
        <begin position="532"/>
        <end position="559"/>
    </location>
</feature>
<dbReference type="InterPro" id="IPR016137">
    <property type="entry name" value="RGS"/>
</dbReference>
<evidence type="ECO:0000259" key="4">
    <source>
        <dbReference type="PROSITE" id="PS50132"/>
    </source>
</evidence>
<dbReference type="Pfam" id="PF00615">
    <property type="entry name" value="RGS"/>
    <property type="match status" value="1"/>
</dbReference>
<name>A0AAW2ZE00_9EUKA</name>
<dbReference type="AlphaFoldDB" id="A0AAW2ZE00"/>
<evidence type="ECO:0000313" key="6">
    <source>
        <dbReference type="EMBL" id="KAL0487670.1"/>
    </source>
</evidence>
<dbReference type="InterPro" id="IPR044926">
    <property type="entry name" value="RGS_subdomain_2"/>
</dbReference>
<keyword evidence="3" id="KW-0812">Transmembrane</keyword>
<proteinExistence type="predicted"/>
<feature type="region of interest" description="Disordered" evidence="2">
    <location>
        <begin position="1"/>
        <end position="25"/>
    </location>
</feature>
<accession>A0AAW2ZE00</accession>
<keyword evidence="7" id="KW-1185">Reference proteome</keyword>
<dbReference type="Proteomes" id="UP001431209">
    <property type="component" value="Unassembled WGS sequence"/>
</dbReference>
<dbReference type="PROSITE" id="PS50885">
    <property type="entry name" value="HAMP"/>
    <property type="match status" value="1"/>
</dbReference>
<feature type="domain" description="HAMP" evidence="5">
    <location>
        <begin position="379"/>
        <end position="434"/>
    </location>
</feature>
<dbReference type="InterPro" id="IPR036305">
    <property type="entry name" value="RGS_sf"/>
</dbReference>
<dbReference type="PROSITE" id="PS50132">
    <property type="entry name" value="RGS"/>
    <property type="match status" value="1"/>
</dbReference>
<dbReference type="CDD" id="cd07440">
    <property type="entry name" value="RGS"/>
    <property type="match status" value="1"/>
</dbReference>
<dbReference type="SUPFAM" id="SSF48097">
    <property type="entry name" value="Regulator of G-protein signaling, RGS"/>
    <property type="match status" value="1"/>
</dbReference>
<keyword evidence="1" id="KW-0175">Coiled coil</keyword>
<evidence type="ECO:0000256" key="3">
    <source>
        <dbReference type="SAM" id="Phobius"/>
    </source>
</evidence>
<reference evidence="6 7" key="1">
    <citation type="submission" date="2024-03" db="EMBL/GenBank/DDBJ databases">
        <title>The Acrasis kona genome and developmental transcriptomes reveal deep origins of eukaryotic multicellular pathways.</title>
        <authorList>
            <person name="Sheikh S."/>
            <person name="Fu C.-J."/>
            <person name="Brown M.W."/>
            <person name="Baldauf S.L."/>
        </authorList>
    </citation>
    <scope>NUCLEOTIDE SEQUENCE [LARGE SCALE GENOMIC DNA]</scope>
    <source>
        <strain evidence="6 7">ATCC MYA-3509</strain>
    </source>
</reference>
<dbReference type="SMART" id="SM00315">
    <property type="entry name" value="RGS"/>
    <property type="match status" value="1"/>
</dbReference>
<sequence>MDTPTSTASPSSSPTSLLNPRQQQEADEEYYTNKENNQFIQSLRFKTFLVLLLLFLVLSFAFLAVILGVFPYSFLQVEALEARDSVARPLRAVFSEFDTLSKLIVNNAAWDDTYQEVLTEPKTFLPKVFGYEMCKQYNMSFGAIFSSNGTLLDSFGYNFTSDDRNLPLPVEMLALSQAYIRRISSNVTVATTGYINYHGQLHILGAGAIVKTDYTGPVAGFLMLTSTQSEYIVQKYADRAQVCLNFGIISGEGASKHFVDNYGYLVNKIERTIPSAKNSYWTVDYSDNNPVQMMDKDYLVGRKCWGGLNQTAPGKKVDGDRMMSFAIINDWNNKPSLLFIADVDRNTFQLGMTAMGIALGVLSATLIVIALVVMVFVELAVLKPIVNLTRSVEQITFSGNIAQRVGGGKESKDELGTMTQCINLMLESLDSAQEQIKNVLEKTGLQEQRARAIMNAIPDFVLCVLQDGLINHANDAFLSRLEDLESMSKTGACKETHFINPSKASDVVPITISSSQITIFINDEPVKAYAVIAKNNSDKAMLQAQIESEQNRIEEHKRKVEFNRLMGSKKRRATFREYCSRSSNQNNVDFLEVLEEYKSIKSLDARCEKQEEIIKNYLARDAPCRVNIQEEILENELPNIQRGFAQLDLFDVVADSVRSNMIKGSFIKFMQLPPSERSDETEEEWL</sequence>
<keyword evidence="3" id="KW-1133">Transmembrane helix</keyword>
<evidence type="ECO:0000259" key="5">
    <source>
        <dbReference type="PROSITE" id="PS50885"/>
    </source>
</evidence>
<evidence type="ECO:0000256" key="2">
    <source>
        <dbReference type="SAM" id="MobiDB-lite"/>
    </source>
</evidence>
<organism evidence="6 7">
    <name type="scientific">Acrasis kona</name>
    <dbReference type="NCBI Taxonomy" id="1008807"/>
    <lineage>
        <taxon>Eukaryota</taxon>
        <taxon>Discoba</taxon>
        <taxon>Heterolobosea</taxon>
        <taxon>Tetramitia</taxon>
        <taxon>Eutetramitia</taxon>
        <taxon>Acrasidae</taxon>
        <taxon>Acrasis</taxon>
    </lineage>
</organism>
<feature type="domain" description="RGS" evidence="4">
    <location>
        <begin position="561"/>
        <end position="671"/>
    </location>
</feature>
<dbReference type="SMART" id="SM00304">
    <property type="entry name" value="HAMP"/>
    <property type="match status" value="1"/>
</dbReference>
<dbReference type="PANTHER" id="PTHR10845:SF192">
    <property type="entry name" value="DOUBLE HIT, ISOFORM B"/>
    <property type="match status" value="1"/>
</dbReference>
<dbReference type="InterPro" id="IPR003660">
    <property type="entry name" value="HAMP_dom"/>
</dbReference>
<feature type="compositionally biased region" description="Low complexity" evidence="2">
    <location>
        <begin position="1"/>
        <end position="16"/>
    </location>
</feature>
<dbReference type="CDD" id="cd06225">
    <property type="entry name" value="HAMP"/>
    <property type="match status" value="1"/>
</dbReference>
<evidence type="ECO:0000313" key="7">
    <source>
        <dbReference type="Proteomes" id="UP001431209"/>
    </source>
</evidence>
<dbReference type="GO" id="GO:0007165">
    <property type="term" value="P:signal transduction"/>
    <property type="evidence" value="ECO:0007669"/>
    <property type="project" value="InterPro"/>
</dbReference>
<dbReference type="PANTHER" id="PTHR10845">
    <property type="entry name" value="REGULATOR OF G PROTEIN SIGNALING"/>
    <property type="match status" value="1"/>
</dbReference>